<keyword evidence="7" id="KW-1185">Reference proteome</keyword>
<dbReference type="InterPro" id="IPR000086">
    <property type="entry name" value="NUDIX_hydrolase_dom"/>
</dbReference>
<evidence type="ECO:0000259" key="5">
    <source>
        <dbReference type="PROSITE" id="PS51462"/>
    </source>
</evidence>
<dbReference type="SUPFAM" id="SSF55811">
    <property type="entry name" value="Nudix"/>
    <property type="match status" value="1"/>
</dbReference>
<sequence>MYKVFIDNNILFIGSSQELSSLEDHIRKQAFSLKRSELKLFHKLITKEKFIFIEAGNEAEEVLQELFSDYEKISAAGGIVQRNDEFLFIQRHGLWDIPKGKIETGESIEEGAIREIEEECGITGPVINRKLCDTYHTYFFRGKDVLKRTHWYLFDYNGDELLIPQEEEGITEVRWFKEKDFDHILKNTYASIQDVILSMRS</sequence>
<dbReference type="PROSITE" id="PS51462">
    <property type="entry name" value="NUDIX"/>
    <property type="match status" value="1"/>
</dbReference>
<evidence type="ECO:0000313" key="6">
    <source>
        <dbReference type="EMBL" id="GAA0876240.1"/>
    </source>
</evidence>
<proteinExistence type="inferred from homology"/>
<evidence type="ECO:0000256" key="1">
    <source>
        <dbReference type="ARBA" id="ARBA00001946"/>
    </source>
</evidence>
<evidence type="ECO:0000256" key="2">
    <source>
        <dbReference type="ARBA" id="ARBA00022801"/>
    </source>
</evidence>
<gene>
    <name evidence="6" type="ORF">GCM10009118_26500</name>
</gene>
<evidence type="ECO:0000256" key="3">
    <source>
        <dbReference type="ARBA" id="ARBA00022842"/>
    </source>
</evidence>
<evidence type="ECO:0000256" key="4">
    <source>
        <dbReference type="RuleBase" id="RU003476"/>
    </source>
</evidence>
<evidence type="ECO:0000313" key="7">
    <source>
        <dbReference type="Proteomes" id="UP001501126"/>
    </source>
</evidence>
<dbReference type="PROSITE" id="PS00893">
    <property type="entry name" value="NUDIX_BOX"/>
    <property type="match status" value="1"/>
</dbReference>
<dbReference type="PANTHER" id="PTHR43222">
    <property type="entry name" value="NUDIX HYDROLASE 23"/>
    <property type="match status" value="1"/>
</dbReference>
<dbReference type="Pfam" id="PF00293">
    <property type="entry name" value="NUDIX"/>
    <property type="match status" value="1"/>
</dbReference>
<dbReference type="InterPro" id="IPR015797">
    <property type="entry name" value="NUDIX_hydrolase-like_dom_sf"/>
</dbReference>
<keyword evidence="2 4" id="KW-0378">Hydrolase</keyword>
<dbReference type="Proteomes" id="UP001501126">
    <property type="component" value="Unassembled WGS sequence"/>
</dbReference>
<feature type="domain" description="Nudix hydrolase" evidence="5">
    <location>
        <begin position="71"/>
        <end position="198"/>
    </location>
</feature>
<dbReference type="PRINTS" id="PR00502">
    <property type="entry name" value="NUDIXFAMILY"/>
</dbReference>
<dbReference type="InterPro" id="IPR020476">
    <property type="entry name" value="Nudix_hydrolase"/>
</dbReference>
<protein>
    <submittedName>
        <fullName evidence="6">NUDIX domain-containing protein</fullName>
    </submittedName>
</protein>
<dbReference type="CDD" id="cd03673">
    <property type="entry name" value="NUDIX_Ap6A_hydrolase"/>
    <property type="match status" value="1"/>
</dbReference>
<dbReference type="InterPro" id="IPR020084">
    <property type="entry name" value="NUDIX_hydrolase_CS"/>
</dbReference>
<dbReference type="RefSeq" id="WP_343788658.1">
    <property type="nucleotide sequence ID" value="NZ_BAAAFH010000022.1"/>
</dbReference>
<reference evidence="6 7" key="1">
    <citation type="journal article" date="2019" name="Int. J. Syst. Evol. Microbiol.">
        <title>The Global Catalogue of Microorganisms (GCM) 10K type strain sequencing project: providing services to taxonomists for standard genome sequencing and annotation.</title>
        <authorList>
            <consortium name="The Broad Institute Genomics Platform"/>
            <consortium name="The Broad Institute Genome Sequencing Center for Infectious Disease"/>
            <person name="Wu L."/>
            <person name="Ma J."/>
        </authorList>
    </citation>
    <scope>NUCLEOTIDE SEQUENCE [LARGE SCALE GENOMIC DNA]</scope>
    <source>
        <strain evidence="6 7">JCM 16083</strain>
    </source>
</reference>
<name>A0ABN1MTA1_9FLAO</name>
<organism evidence="6 7">
    <name type="scientific">Wandonia haliotis</name>
    <dbReference type="NCBI Taxonomy" id="574963"/>
    <lineage>
        <taxon>Bacteria</taxon>
        <taxon>Pseudomonadati</taxon>
        <taxon>Bacteroidota</taxon>
        <taxon>Flavobacteriia</taxon>
        <taxon>Flavobacteriales</taxon>
        <taxon>Crocinitomicaceae</taxon>
        <taxon>Wandonia</taxon>
    </lineage>
</organism>
<comment type="caution">
    <text evidence="6">The sequence shown here is derived from an EMBL/GenBank/DDBJ whole genome shotgun (WGS) entry which is preliminary data.</text>
</comment>
<dbReference type="PANTHER" id="PTHR43222:SF9">
    <property type="entry name" value="8-OXO-(D)GTP PHOSPHATASE"/>
    <property type="match status" value="1"/>
</dbReference>
<comment type="cofactor">
    <cofactor evidence="1">
        <name>Mg(2+)</name>
        <dbReference type="ChEBI" id="CHEBI:18420"/>
    </cofactor>
</comment>
<keyword evidence="3" id="KW-0460">Magnesium</keyword>
<dbReference type="EMBL" id="BAAAFH010000022">
    <property type="protein sequence ID" value="GAA0876240.1"/>
    <property type="molecule type" value="Genomic_DNA"/>
</dbReference>
<accession>A0ABN1MTA1</accession>
<comment type="similarity">
    <text evidence="4">Belongs to the Nudix hydrolase family.</text>
</comment>
<dbReference type="Gene3D" id="3.90.79.10">
    <property type="entry name" value="Nucleoside Triphosphate Pyrophosphohydrolase"/>
    <property type="match status" value="1"/>
</dbReference>